<name>A0ABW2BMW3_9HYPH</name>
<gene>
    <name evidence="5" type="ORF">ACFQE0_17900</name>
</gene>
<reference evidence="6" key="1">
    <citation type="journal article" date="2019" name="Int. J. Syst. Evol. Microbiol.">
        <title>The Global Catalogue of Microorganisms (GCM) 10K type strain sequencing project: providing services to taxonomists for standard genome sequencing and annotation.</title>
        <authorList>
            <consortium name="The Broad Institute Genomics Platform"/>
            <consortium name="The Broad Institute Genome Sequencing Center for Infectious Disease"/>
            <person name="Wu L."/>
            <person name="Ma J."/>
        </authorList>
    </citation>
    <scope>NUCLEOTIDE SEQUENCE [LARGE SCALE GENOMIC DNA]</scope>
    <source>
        <strain evidence="6">CCUG 48316</strain>
    </source>
</reference>
<dbReference type="Gene3D" id="1.10.10.10">
    <property type="entry name" value="Winged helix-like DNA-binding domain superfamily/Winged helix DNA-binding domain"/>
    <property type="match status" value="1"/>
</dbReference>
<keyword evidence="1" id="KW-0805">Transcription regulation</keyword>
<dbReference type="EMBL" id="JBHSWN010000001">
    <property type="protein sequence ID" value="MFC6791326.1"/>
    <property type="molecule type" value="Genomic_DNA"/>
</dbReference>
<dbReference type="PROSITE" id="PS01117">
    <property type="entry name" value="HTH_MARR_1"/>
    <property type="match status" value="1"/>
</dbReference>
<evidence type="ECO:0000256" key="2">
    <source>
        <dbReference type="ARBA" id="ARBA00023125"/>
    </source>
</evidence>
<dbReference type="SMART" id="SM00347">
    <property type="entry name" value="HTH_MARR"/>
    <property type="match status" value="1"/>
</dbReference>
<keyword evidence="3" id="KW-0804">Transcription</keyword>
<organism evidence="5 6">
    <name type="scientific">Methylobacterium komagatae</name>
    <dbReference type="NCBI Taxonomy" id="374425"/>
    <lineage>
        <taxon>Bacteria</taxon>
        <taxon>Pseudomonadati</taxon>
        <taxon>Pseudomonadota</taxon>
        <taxon>Alphaproteobacteria</taxon>
        <taxon>Hyphomicrobiales</taxon>
        <taxon>Methylobacteriaceae</taxon>
        <taxon>Methylobacterium</taxon>
    </lineage>
</organism>
<dbReference type="Proteomes" id="UP001596292">
    <property type="component" value="Unassembled WGS sequence"/>
</dbReference>
<dbReference type="InterPro" id="IPR036390">
    <property type="entry name" value="WH_DNA-bd_sf"/>
</dbReference>
<evidence type="ECO:0000256" key="3">
    <source>
        <dbReference type="ARBA" id="ARBA00023163"/>
    </source>
</evidence>
<dbReference type="InterPro" id="IPR023187">
    <property type="entry name" value="Tscrpt_reg_MarR-type_CS"/>
</dbReference>
<comment type="caution">
    <text evidence="5">The sequence shown here is derived from an EMBL/GenBank/DDBJ whole genome shotgun (WGS) entry which is preliminary data.</text>
</comment>
<evidence type="ECO:0000259" key="4">
    <source>
        <dbReference type="SMART" id="SM00347"/>
    </source>
</evidence>
<evidence type="ECO:0000256" key="1">
    <source>
        <dbReference type="ARBA" id="ARBA00023015"/>
    </source>
</evidence>
<feature type="domain" description="HTH marR-type" evidence="4">
    <location>
        <begin position="33"/>
        <end position="137"/>
    </location>
</feature>
<keyword evidence="2" id="KW-0238">DNA-binding</keyword>
<dbReference type="RefSeq" id="WP_378972083.1">
    <property type="nucleotide sequence ID" value="NZ_JBHSWN010000001.1"/>
</dbReference>
<dbReference type="PANTHER" id="PTHR33164:SF43">
    <property type="entry name" value="HTH-TYPE TRANSCRIPTIONAL REPRESSOR YETL"/>
    <property type="match status" value="1"/>
</dbReference>
<proteinExistence type="predicted"/>
<dbReference type="Pfam" id="PF12802">
    <property type="entry name" value="MarR_2"/>
    <property type="match status" value="1"/>
</dbReference>
<protein>
    <submittedName>
        <fullName evidence="5">MarR family winged helix-turn-helix transcriptional regulator</fullName>
    </submittedName>
</protein>
<dbReference type="PANTHER" id="PTHR33164">
    <property type="entry name" value="TRANSCRIPTIONAL REGULATOR, MARR FAMILY"/>
    <property type="match status" value="1"/>
</dbReference>
<accession>A0ABW2BMW3</accession>
<evidence type="ECO:0000313" key="5">
    <source>
        <dbReference type="EMBL" id="MFC6791326.1"/>
    </source>
</evidence>
<sequence length="143" mass="15150">MSEGAGSGLRRESYAAIAAFRLELRRFLAFSEAAAGRVGLPAQQHQALLAIAGCEAPPPVGFVAEQLLIARHTAAELVSRMVEAGLLSKTASPQDKRRSALALTPRATALLQQLTAVHLEELRTLEPALARALARLHGPTPEA</sequence>
<evidence type="ECO:0000313" key="6">
    <source>
        <dbReference type="Proteomes" id="UP001596292"/>
    </source>
</evidence>
<dbReference type="InterPro" id="IPR000835">
    <property type="entry name" value="HTH_MarR-typ"/>
</dbReference>
<dbReference type="InterPro" id="IPR036388">
    <property type="entry name" value="WH-like_DNA-bd_sf"/>
</dbReference>
<dbReference type="InterPro" id="IPR039422">
    <property type="entry name" value="MarR/SlyA-like"/>
</dbReference>
<dbReference type="SUPFAM" id="SSF46785">
    <property type="entry name" value="Winged helix' DNA-binding domain"/>
    <property type="match status" value="1"/>
</dbReference>
<keyword evidence="6" id="KW-1185">Reference proteome</keyword>